<comment type="caution">
    <text evidence="6">The sequence shown here is derived from an EMBL/GenBank/DDBJ whole genome shotgun (WGS) entry which is preliminary data.</text>
</comment>
<protein>
    <submittedName>
        <fullName evidence="6">Integrase</fullName>
    </submittedName>
</protein>
<feature type="compositionally biased region" description="Basic and acidic residues" evidence="4">
    <location>
        <begin position="63"/>
        <end position="82"/>
    </location>
</feature>
<evidence type="ECO:0000256" key="1">
    <source>
        <dbReference type="ARBA" id="ARBA00023125"/>
    </source>
</evidence>
<dbReference type="EMBL" id="JAEEAQ010000005">
    <property type="protein sequence ID" value="MBI0311629.1"/>
    <property type="molecule type" value="Genomic_DNA"/>
</dbReference>
<dbReference type="SUPFAM" id="SSF56349">
    <property type="entry name" value="DNA breaking-rejoining enzymes"/>
    <property type="match status" value="1"/>
</dbReference>
<evidence type="ECO:0000313" key="7">
    <source>
        <dbReference type="Proteomes" id="UP000638849"/>
    </source>
</evidence>
<keyword evidence="2" id="KW-0233">DNA recombination</keyword>
<dbReference type="PANTHER" id="PTHR34605:SF4">
    <property type="entry name" value="DNA ADENINE METHYLTRANSFERASE"/>
    <property type="match status" value="1"/>
</dbReference>
<dbReference type="Proteomes" id="UP000638849">
    <property type="component" value="Unassembled WGS sequence"/>
</dbReference>
<keyword evidence="1 3" id="KW-0238">DNA-binding</keyword>
<name>A0ABS0R2M7_9ACTN</name>
<dbReference type="InterPro" id="IPR011010">
    <property type="entry name" value="DNA_brk_join_enz"/>
</dbReference>
<evidence type="ECO:0000256" key="3">
    <source>
        <dbReference type="PROSITE-ProRule" id="PRU01248"/>
    </source>
</evidence>
<proteinExistence type="predicted"/>
<dbReference type="InterPro" id="IPR052925">
    <property type="entry name" value="Phage_Integrase-like_Recomb"/>
</dbReference>
<dbReference type="InterPro" id="IPR013762">
    <property type="entry name" value="Integrase-like_cat_sf"/>
</dbReference>
<dbReference type="InterPro" id="IPR010998">
    <property type="entry name" value="Integrase_recombinase_N"/>
</dbReference>
<dbReference type="Gene3D" id="1.10.150.130">
    <property type="match status" value="1"/>
</dbReference>
<dbReference type="SUPFAM" id="SSF47823">
    <property type="entry name" value="lambda integrase-like, N-terminal domain"/>
    <property type="match status" value="1"/>
</dbReference>
<feature type="region of interest" description="Disordered" evidence="4">
    <location>
        <begin position="48"/>
        <end position="89"/>
    </location>
</feature>
<evidence type="ECO:0000259" key="5">
    <source>
        <dbReference type="PROSITE" id="PS51900"/>
    </source>
</evidence>
<organism evidence="6 7">
    <name type="scientific">Streptomyces javensis</name>
    <dbReference type="NCBI Taxonomy" id="114698"/>
    <lineage>
        <taxon>Bacteria</taxon>
        <taxon>Bacillati</taxon>
        <taxon>Actinomycetota</taxon>
        <taxon>Actinomycetes</taxon>
        <taxon>Kitasatosporales</taxon>
        <taxon>Streptomycetaceae</taxon>
        <taxon>Streptomyces</taxon>
        <taxon>Streptomyces violaceusniger group</taxon>
    </lineage>
</organism>
<evidence type="ECO:0000256" key="4">
    <source>
        <dbReference type="SAM" id="MobiDB-lite"/>
    </source>
</evidence>
<dbReference type="PROSITE" id="PS51900">
    <property type="entry name" value="CB"/>
    <property type="match status" value="1"/>
</dbReference>
<feature type="compositionally biased region" description="Basic and acidic residues" evidence="4">
    <location>
        <begin position="370"/>
        <end position="385"/>
    </location>
</feature>
<evidence type="ECO:0000256" key="2">
    <source>
        <dbReference type="ARBA" id="ARBA00023172"/>
    </source>
</evidence>
<reference evidence="6 7" key="1">
    <citation type="submission" date="2020-12" db="EMBL/GenBank/DDBJ databases">
        <authorList>
            <person name="Kusuma A.B."/>
            <person name="Nouioui I."/>
            <person name="Goodfellow M."/>
        </authorList>
    </citation>
    <scope>NUCLEOTIDE SEQUENCE [LARGE SCALE GENOMIC DNA]</scope>
    <source>
        <strain evidence="6 7">DSM 41764</strain>
    </source>
</reference>
<sequence>MTPAHDTEGTDLEVVEVVEAELLDDDRPPSALAPTAPKSLMDQHTILYPGQPMPATADGPQYTRRDYEVSPETARRLEEESAPHNTGRNYRNQRRLFAEWCESMGRVARPCTTATYVEYCAHLIAREMRPNTISTYLSAVRTWMPDDKKPGTGLARAMLREYRKSWSKRNRVKKAPAITAAMARAMVDTCNLRNPIGLRDRFVLLVGRKALNRRIELANLTIEDLTVEDGGVAEWVAYSKTDQDAHGEETWVPADADDPRYDPVEATRDWLNFLHRLGVDSGPVLRALTVAGTLQSRVTATTRGDFVTGDAVNDWIRGRAYAAGLPNWQDITAHGLRRGGAQEIADAGGDPTKQGRWAEGSATVKKEYLDRAQSRAENPWHKVAEQQRTGA</sequence>
<feature type="region of interest" description="Disordered" evidence="4">
    <location>
        <begin position="370"/>
        <end position="391"/>
    </location>
</feature>
<feature type="domain" description="Core-binding (CB)" evidence="5">
    <location>
        <begin position="67"/>
        <end position="148"/>
    </location>
</feature>
<dbReference type="RefSeq" id="WP_198274915.1">
    <property type="nucleotide sequence ID" value="NZ_BAAAIF010000018.1"/>
</dbReference>
<gene>
    <name evidence="6" type="ORF">JBF12_00970</name>
</gene>
<dbReference type="InterPro" id="IPR044068">
    <property type="entry name" value="CB"/>
</dbReference>
<keyword evidence="7" id="KW-1185">Reference proteome</keyword>
<dbReference type="PANTHER" id="PTHR34605">
    <property type="entry name" value="PHAGE_INTEGRASE DOMAIN-CONTAINING PROTEIN"/>
    <property type="match status" value="1"/>
</dbReference>
<evidence type="ECO:0000313" key="6">
    <source>
        <dbReference type="EMBL" id="MBI0311629.1"/>
    </source>
</evidence>
<accession>A0ABS0R2M7</accession>
<dbReference type="Gene3D" id="1.10.443.10">
    <property type="entry name" value="Intergrase catalytic core"/>
    <property type="match status" value="1"/>
</dbReference>